<keyword evidence="1" id="KW-0812">Transmembrane</keyword>
<evidence type="ECO:0000313" key="2">
    <source>
        <dbReference type="EMBL" id="CDF80718.1"/>
    </source>
</evidence>
<feature type="transmembrane region" description="Helical" evidence="1">
    <location>
        <begin position="355"/>
        <end position="373"/>
    </location>
</feature>
<accession>T2KQD9</accession>
<dbReference type="eggNOG" id="COG2226">
    <property type="taxonomic scope" value="Bacteria"/>
</dbReference>
<dbReference type="EMBL" id="HG315671">
    <property type="protein sequence ID" value="CDF80718.1"/>
    <property type="molecule type" value="Genomic_DNA"/>
</dbReference>
<feature type="transmembrane region" description="Helical" evidence="1">
    <location>
        <begin position="12"/>
        <end position="31"/>
    </location>
</feature>
<feature type="transmembrane region" description="Helical" evidence="1">
    <location>
        <begin position="234"/>
        <end position="255"/>
    </location>
</feature>
<dbReference type="GO" id="GO:0016740">
    <property type="term" value="F:transferase activity"/>
    <property type="evidence" value="ECO:0007669"/>
    <property type="project" value="UniProtKB-KW"/>
</dbReference>
<gene>
    <name evidence="2" type="ORF">BN863_30060</name>
</gene>
<keyword evidence="2" id="KW-0808">Transferase</keyword>
<dbReference type="STRING" id="1347342.BN863_30060"/>
<keyword evidence="3" id="KW-1185">Reference proteome</keyword>
<feature type="transmembrane region" description="Helical" evidence="1">
    <location>
        <begin position="419"/>
        <end position="438"/>
    </location>
</feature>
<feature type="transmembrane region" description="Helical" evidence="1">
    <location>
        <begin position="267"/>
        <end position="286"/>
    </location>
</feature>
<dbReference type="OrthoDB" id="1491846at2"/>
<dbReference type="RefSeq" id="WP_051774874.1">
    <property type="nucleotide sequence ID" value="NZ_HG315671.1"/>
</dbReference>
<keyword evidence="1" id="KW-0472">Membrane</keyword>
<proteinExistence type="predicted"/>
<dbReference type="Proteomes" id="UP000016160">
    <property type="component" value="Chromosome"/>
</dbReference>
<feature type="transmembrane region" description="Helical" evidence="1">
    <location>
        <begin position="62"/>
        <end position="80"/>
    </location>
</feature>
<name>T2KQD9_FORAG</name>
<protein>
    <submittedName>
        <fullName evidence="2">Putative glycosyltransferase (GT50)</fullName>
    </submittedName>
</protein>
<dbReference type="HOGENOM" id="CLU_606589_0_0_10"/>
<feature type="transmembrane region" description="Helical" evidence="1">
    <location>
        <begin position="330"/>
        <end position="348"/>
    </location>
</feature>
<feature type="transmembrane region" description="Helical" evidence="1">
    <location>
        <begin position="159"/>
        <end position="182"/>
    </location>
</feature>
<organism evidence="2 3">
    <name type="scientific">Formosa agariphila (strain DSM 15362 / KCTC 12365 / LMG 23005 / KMM 3901 / M-2Alg 35-1)</name>
    <dbReference type="NCBI Taxonomy" id="1347342"/>
    <lineage>
        <taxon>Bacteria</taxon>
        <taxon>Pseudomonadati</taxon>
        <taxon>Bacteroidota</taxon>
        <taxon>Flavobacteriia</taxon>
        <taxon>Flavobacteriales</taxon>
        <taxon>Flavobacteriaceae</taxon>
        <taxon>Formosa</taxon>
    </lineage>
</organism>
<dbReference type="AlphaFoldDB" id="T2KQD9"/>
<sequence>MTAKYSVKKTPIIWISLFLSLILLYTIFGYHLERTEYFKLISLYVALFFVSFKIVQLNNKNINLLLIISLLARFVFLMAIPNLSQDFYRFIWDGRMIFEGFNPYLHTPDSFLLKGIFPVADAQILYNKMGPLSASHFTNYPPVSQFCYYVAALFAKNSILGPVIVMRILIILADLMTFYFGSKLLKNLNLPAHYIFWYILNPFIIIELTGNLHFEGVMICFFVMSLYLLQKLKWQWAAVAFSLSVATKLIPLIFLPFIFKYLKLKKGFMFCAIVGLLNIALFLPFISSEFITNYAETVGLWFKNFEFNASLFNIAKSIGFNITGHNEIKLIGPIMAVLVIIYIAITTYKSPLKHMRQLLIHMLLVITIYYFMATTVHPWYVSLLLILAVFTGYKFPLVWSLSIILSYLAYASSDNTENLWVIALEYIPVYATFIYEVILKKPIGNTNYTQQISEHSV</sequence>
<reference evidence="2 3" key="1">
    <citation type="journal article" date="2013" name="Appl. Environ. Microbiol.">
        <title>The genome of the alga-associated marine flavobacterium Formosa agariphila KMM 3901T reveals a broad potential for degradation of algal polysaccharides.</title>
        <authorList>
            <person name="Mann A.J."/>
            <person name="Hahnke R.L."/>
            <person name="Huang S."/>
            <person name="Werner J."/>
            <person name="Xing P."/>
            <person name="Barbeyron T."/>
            <person name="Huettel B."/>
            <person name="Stueber K."/>
            <person name="Reinhardt R."/>
            <person name="Harder J."/>
            <person name="Gloeckner F.O."/>
            <person name="Amann R.I."/>
            <person name="Teeling H."/>
        </authorList>
    </citation>
    <scope>NUCLEOTIDE SEQUENCE [LARGE SCALE GENOMIC DNA]</scope>
    <source>
        <strain evidence="3">DSM 15362 / KCTC 12365 / LMG 23005 / KMM 3901</strain>
    </source>
</reference>
<evidence type="ECO:0000313" key="3">
    <source>
        <dbReference type="Proteomes" id="UP000016160"/>
    </source>
</evidence>
<dbReference type="Pfam" id="PF26314">
    <property type="entry name" value="MptA_B_family"/>
    <property type="match status" value="1"/>
</dbReference>
<feature type="transmembrane region" description="Helical" evidence="1">
    <location>
        <begin position="194"/>
        <end position="214"/>
    </location>
</feature>
<feature type="transmembrane region" description="Helical" evidence="1">
    <location>
        <begin position="37"/>
        <end position="55"/>
    </location>
</feature>
<keyword evidence="1" id="KW-1133">Transmembrane helix</keyword>
<dbReference type="PATRIC" id="fig|1347342.6.peg.3025"/>
<evidence type="ECO:0000256" key="1">
    <source>
        <dbReference type="SAM" id="Phobius"/>
    </source>
</evidence>
<feature type="transmembrane region" description="Helical" evidence="1">
    <location>
        <begin position="379"/>
        <end position="407"/>
    </location>
</feature>